<feature type="transmembrane region" description="Helical" evidence="6">
    <location>
        <begin position="145"/>
        <end position="165"/>
    </location>
</feature>
<feature type="transmembrane region" description="Helical" evidence="6">
    <location>
        <begin position="35"/>
        <end position="56"/>
    </location>
</feature>
<dbReference type="AlphaFoldDB" id="A0A1S1NCP5"/>
<evidence type="ECO:0000256" key="1">
    <source>
        <dbReference type="ARBA" id="ARBA00004651"/>
    </source>
</evidence>
<dbReference type="RefSeq" id="WP_070990540.1">
    <property type="nucleotide sequence ID" value="NZ_CBCSHD010000001.1"/>
</dbReference>
<evidence type="ECO:0000256" key="4">
    <source>
        <dbReference type="ARBA" id="ARBA00022989"/>
    </source>
</evidence>
<keyword evidence="8" id="KW-1185">Reference proteome</keyword>
<feature type="transmembrane region" description="Helical" evidence="6">
    <location>
        <begin position="68"/>
        <end position="88"/>
    </location>
</feature>
<dbReference type="GO" id="GO:0015171">
    <property type="term" value="F:amino acid transmembrane transporter activity"/>
    <property type="evidence" value="ECO:0007669"/>
    <property type="project" value="TreeGrafter"/>
</dbReference>
<dbReference type="InterPro" id="IPR001123">
    <property type="entry name" value="LeuE-type"/>
</dbReference>
<dbReference type="PANTHER" id="PTHR30086">
    <property type="entry name" value="ARGININE EXPORTER PROTEIN ARGO"/>
    <property type="match status" value="1"/>
</dbReference>
<feature type="transmembrane region" description="Helical" evidence="6">
    <location>
        <begin position="185"/>
        <end position="203"/>
    </location>
</feature>
<dbReference type="EMBL" id="MNAN01000026">
    <property type="protein sequence ID" value="OHU96511.1"/>
    <property type="molecule type" value="Genomic_DNA"/>
</dbReference>
<evidence type="ECO:0000256" key="5">
    <source>
        <dbReference type="ARBA" id="ARBA00023136"/>
    </source>
</evidence>
<reference evidence="7 8" key="1">
    <citation type="submission" date="2016-10" db="EMBL/GenBank/DDBJ databases">
        <title>Pseudoalteromonas amylolytica sp. nov., isolated from the surface seawater.</title>
        <authorList>
            <person name="Wu Y.-H."/>
            <person name="Cheng H."/>
            <person name="Jin X.-B."/>
            <person name="Wang C.-S."/>
            <person name="Xu X.-W."/>
        </authorList>
    </citation>
    <scope>NUCLEOTIDE SEQUENCE [LARGE SCALE GENOMIC DNA]</scope>
    <source>
        <strain evidence="7 8">JCM 12483</strain>
    </source>
</reference>
<name>A0A1S1NCP5_9GAMM</name>
<dbReference type="PANTHER" id="PTHR30086:SF16">
    <property type="entry name" value="AMINO ACID EFFLUX PERMEASE RHTB FAMILY"/>
    <property type="match status" value="1"/>
</dbReference>
<keyword evidence="2" id="KW-1003">Cell membrane</keyword>
<dbReference type="OrthoDB" id="581870at2"/>
<keyword evidence="3 6" id="KW-0812">Transmembrane</keyword>
<evidence type="ECO:0000256" key="2">
    <source>
        <dbReference type="ARBA" id="ARBA00022475"/>
    </source>
</evidence>
<feature type="transmembrane region" description="Helical" evidence="6">
    <location>
        <begin position="117"/>
        <end position="138"/>
    </location>
</feature>
<dbReference type="GO" id="GO:0005886">
    <property type="term" value="C:plasma membrane"/>
    <property type="evidence" value="ECO:0007669"/>
    <property type="project" value="UniProtKB-SubCell"/>
</dbReference>
<gene>
    <name evidence="7" type="ORF">BIW53_04065</name>
</gene>
<dbReference type="PIRSF" id="PIRSF006324">
    <property type="entry name" value="LeuE"/>
    <property type="match status" value="1"/>
</dbReference>
<dbReference type="Proteomes" id="UP000180253">
    <property type="component" value="Unassembled WGS sequence"/>
</dbReference>
<dbReference type="STRING" id="327939.BIW53_04065"/>
<protein>
    <submittedName>
        <fullName evidence="7">Transporter</fullName>
    </submittedName>
</protein>
<evidence type="ECO:0000256" key="3">
    <source>
        <dbReference type="ARBA" id="ARBA00022692"/>
    </source>
</evidence>
<organism evidence="7 8">
    <name type="scientific">Pseudoalteromonas byunsanensis</name>
    <dbReference type="NCBI Taxonomy" id="327939"/>
    <lineage>
        <taxon>Bacteria</taxon>
        <taxon>Pseudomonadati</taxon>
        <taxon>Pseudomonadota</taxon>
        <taxon>Gammaproteobacteria</taxon>
        <taxon>Alteromonadales</taxon>
        <taxon>Pseudoalteromonadaceae</taxon>
        <taxon>Pseudoalteromonas</taxon>
    </lineage>
</organism>
<comment type="caution">
    <text evidence="7">The sequence shown here is derived from an EMBL/GenBank/DDBJ whole genome shotgun (WGS) entry which is preliminary data.</text>
</comment>
<keyword evidence="4 6" id="KW-1133">Transmembrane helix</keyword>
<keyword evidence="5 6" id="KW-0472">Membrane</keyword>
<sequence length="207" mass="22334">MELSTWLSLATICVLGAMSPGPSLAVVLRHSLYNSALHGIVASVSHGMGVGLYAVLSLLGLAGLITHYPLLFQALVIGGAIYLAYMGIKILTSSSSGVRVQQSVSQVNFRQAAQDGFAIAFLNPKLAIFFLALFSQFIDPDKLTIYTATIMCATVLVIDTLWYFFVSVLTAKAKQRFDLASKQRIIDKALGVVFLLLALRVVVTQFS</sequence>
<dbReference type="Pfam" id="PF01810">
    <property type="entry name" value="LysE"/>
    <property type="match status" value="1"/>
</dbReference>
<evidence type="ECO:0000313" key="7">
    <source>
        <dbReference type="EMBL" id="OHU96511.1"/>
    </source>
</evidence>
<proteinExistence type="predicted"/>
<comment type="subcellular location">
    <subcellularLocation>
        <location evidence="1">Cell membrane</location>
        <topology evidence="1">Multi-pass membrane protein</topology>
    </subcellularLocation>
</comment>
<evidence type="ECO:0000256" key="6">
    <source>
        <dbReference type="SAM" id="Phobius"/>
    </source>
</evidence>
<accession>A0A1S1NCP5</accession>
<evidence type="ECO:0000313" key="8">
    <source>
        <dbReference type="Proteomes" id="UP000180253"/>
    </source>
</evidence>